<dbReference type="WBParaSite" id="GPLIN_001146200">
    <property type="protein sequence ID" value="GPLIN_001146200"/>
    <property type="gene ID" value="GPLIN_001146200"/>
</dbReference>
<dbReference type="Proteomes" id="UP000050741">
    <property type="component" value="Unassembled WGS sequence"/>
</dbReference>
<evidence type="ECO:0000313" key="1">
    <source>
        <dbReference type="Proteomes" id="UP000050741"/>
    </source>
</evidence>
<accession>A0A183CF07</accession>
<reference evidence="1" key="1">
    <citation type="submission" date="2014-05" db="EMBL/GenBank/DDBJ databases">
        <title>The genome and life-stage specific transcriptomes of Globodera pallida elucidate key aspects of plant parasitism by a cyst nematode.</title>
        <authorList>
            <person name="Cotton J.A."/>
            <person name="Lilley C.J."/>
            <person name="Jones L.M."/>
            <person name="Kikuchi T."/>
            <person name="Reid A.J."/>
            <person name="Thorpe P."/>
            <person name="Tsai I.J."/>
            <person name="Beasley H."/>
            <person name="Blok V."/>
            <person name="Cock P.J.A."/>
            <person name="Van den Akker S.E."/>
            <person name="Holroyd N."/>
            <person name="Hunt M."/>
            <person name="Mantelin S."/>
            <person name="Naghra H."/>
            <person name="Pain A."/>
            <person name="Palomares-Rius J.E."/>
            <person name="Zarowiecki M."/>
            <person name="Berriman M."/>
            <person name="Jones J.T."/>
            <person name="Urwin P.E."/>
        </authorList>
    </citation>
    <scope>NUCLEOTIDE SEQUENCE [LARGE SCALE GENOMIC DNA]</scope>
    <source>
        <strain evidence="1">Lindley</strain>
    </source>
</reference>
<proteinExistence type="predicted"/>
<protein>
    <submittedName>
        <fullName evidence="2">Motility protein</fullName>
    </submittedName>
</protein>
<keyword evidence="1" id="KW-1185">Reference proteome</keyword>
<reference evidence="2" key="2">
    <citation type="submission" date="2016-06" db="UniProtKB">
        <authorList>
            <consortium name="WormBaseParasite"/>
        </authorList>
    </citation>
    <scope>IDENTIFICATION</scope>
</reference>
<sequence length="66" mass="7038">MLGSSAVYESNYAFQIVSLNAADPSLQNLNHLSPEIVKVIQYLIAKQSSNAQSSGSATKEVSPLLN</sequence>
<name>A0A183CF07_GLOPA</name>
<dbReference type="AlphaFoldDB" id="A0A183CF07"/>
<organism evidence="1 2">
    <name type="scientific">Globodera pallida</name>
    <name type="common">Potato cyst nematode worm</name>
    <name type="synonym">Heterodera pallida</name>
    <dbReference type="NCBI Taxonomy" id="36090"/>
    <lineage>
        <taxon>Eukaryota</taxon>
        <taxon>Metazoa</taxon>
        <taxon>Ecdysozoa</taxon>
        <taxon>Nematoda</taxon>
        <taxon>Chromadorea</taxon>
        <taxon>Rhabditida</taxon>
        <taxon>Tylenchina</taxon>
        <taxon>Tylenchomorpha</taxon>
        <taxon>Tylenchoidea</taxon>
        <taxon>Heteroderidae</taxon>
        <taxon>Heteroderinae</taxon>
        <taxon>Globodera</taxon>
    </lineage>
</organism>
<evidence type="ECO:0000313" key="2">
    <source>
        <dbReference type="WBParaSite" id="GPLIN_001146200"/>
    </source>
</evidence>